<comment type="subcellular location">
    <subcellularLocation>
        <location evidence="2">Mitochondrion</location>
    </subcellularLocation>
</comment>
<dbReference type="CDD" id="cd06060">
    <property type="entry name" value="misato"/>
    <property type="match status" value="1"/>
</dbReference>
<evidence type="ECO:0000259" key="7">
    <source>
        <dbReference type="Pfam" id="PF10644"/>
    </source>
</evidence>
<evidence type="ECO:0000313" key="10">
    <source>
        <dbReference type="Proteomes" id="UP000177622"/>
    </source>
</evidence>
<dbReference type="Gene3D" id="3.40.50.1440">
    <property type="entry name" value="Tubulin/FtsZ, GTPase domain"/>
    <property type="match status" value="1"/>
</dbReference>
<dbReference type="InterPro" id="IPR019605">
    <property type="entry name" value="Misato_II_tubulin-like"/>
</dbReference>
<dbReference type="OrthoDB" id="271881at2759"/>
<keyword evidence="6" id="KW-0496">Mitochondrion</keyword>
<evidence type="ECO:0000256" key="5">
    <source>
        <dbReference type="ARBA" id="ARBA00022030"/>
    </source>
</evidence>
<comment type="caution">
    <text evidence="9">The sequence shown here is derived from an EMBL/GenBank/DDBJ whole genome shotgun (WGS) entry which is preliminary data.</text>
</comment>
<dbReference type="PANTHER" id="PTHR13391">
    <property type="entry name" value="MITOCHONDRIAL DISTRIBUTION REGULATOR MISATO"/>
    <property type="match status" value="1"/>
</dbReference>
<comment type="similarity">
    <text evidence="3">Belongs to the misato family.</text>
</comment>
<dbReference type="STRING" id="1835702.A0A1F5LGK5"/>
<dbReference type="RefSeq" id="XP_022487699.1">
    <property type="nucleotide sequence ID" value="XM_022632112.1"/>
</dbReference>
<evidence type="ECO:0000256" key="4">
    <source>
        <dbReference type="ARBA" id="ARBA00014097"/>
    </source>
</evidence>
<evidence type="ECO:0000313" key="9">
    <source>
        <dbReference type="EMBL" id="OGE52257.1"/>
    </source>
</evidence>
<dbReference type="Pfam" id="PF14881">
    <property type="entry name" value="Tubulin_3"/>
    <property type="match status" value="1"/>
</dbReference>
<gene>
    <name evidence="9" type="ORF">PENARI_c010G00755</name>
</gene>
<dbReference type="Pfam" id="PF10644">
    <property type="entry name" value="Misat_Tub_SegII"/>
    <property type="match status" value="1"/>
</dbReference>
<feature type="domain" description="DML1/Misato tubulin" evidence="8">
    <location>
        <begin position="119"/>
        <end position="303"/>
    </location>
</feature>
<proteinExistence type="inferred from homology"/>
<dbReference type="PANTHER" id="PTHR13391:SF0">
    <property type="entry name" value="PROTEIN MISATO HOMOLOG 1"/>
    <property type="match status" value="1"/>
</dbReference>
<evidence type="ECO:0000256" key="2">
    <source>
        <dbReference type="ARBA" id="ARBA00004173"/>
    </source>
</evidence>
<comment type="function">
    <text evidence="1">Involved in the partitioning of the mitochondrial organelle and mitochondrial DNA (mtDNA) inheritance.</text>
</comment>
<evidence type="ECO:0000256" key="1">
    <source>
        <dbReference type="ARBA" id="ARBA00003757"/>
    </source>
</evidence>
<name>A0A1F5LGK5_PENAI</name>
<dbReference type="InterPro" id="IPR029209">
    <property type="entry name" value="DML1/Misato_tubulin"/>
</dbReference>
<dbReference type="InterPro" id="IPR036525">
    <property type="entry name" value="Tubulin/FtsZ_GTPase_sf"/>
</dbReference>
<dbReference type="GeneID" id="34576846"/>
<organism evidence="9 10">
    <name type="scientific">Penicillium arizonense</name>
    <dbReference type="NCBI Taxonomy" id="1835702"/>
    <lineage>
        <taxon>Eukaryota</taxon>
        <taxon>Fungi</taxon>
        <taxon>Dikarya</taxon>
        <taxon>Ascomycota</taxon>
        <taxon>Pezizomycotina</taxon>
        <taxon>Eurotiomycetes</taxon>
        <taxon>Eurotiomycetidae</taxon>
        <taxon>Eurotiales</taxon>
        <taxon>Aspergillaceae</taxon>
        <taxon>Penicillium</taxon>
    </lineage>
</organism>
<sequence length="484" mass="55431">MHEIVTLQLGQRANYLATHFWNLQESYFTYNEGEESNVDHDVHFRPGIGADSSETYTPRTVIYDLKGGFGTLRRYNALYELTEDSNAGQGLWDGPEIVQRQTPIQPSDYQKSLDLGTQAPRLTSESVRYWSDYNRVFYHPRSIVQLNEYELNSQTMPFEDWNVGEELFHTLDKEHDLIDRDVRPLLEECDQLRALQLFSGSDDAWGGFAARYIERLKDEYGKKSIWVWAIEDGTRMQRHRQFKNDTNKARSLYSISPQASLYAPIIDLPHKLPSYLNVDRQSEWQKTALIASAIETVTLPSRLRPYQHFEASLAGEHGTHTIFELQTSINKINDGHNHKSSNEEGSTKAETEFDIDFAYDGEHHQGAHIFNQVQVTRGNEPERQGEPADERDLGHARKLRLYNSEPMLQSFPHDMFPTPKAGTGIHVFSALTASTRTAQRIKALSATAARMVSVDEREDMINGLGEIREFYETGWSSGSDDEDD</sequence>
<protein>
    <recommendedName>
        <fullName evidence="4">Protein DML1</fullName>
    </recommendedName>
    <alternativeName>
        <fullName evidence="5">Protein dml1</fullName>
    </alternativeName>
</protein>
<reference evidence="9 10" key="1">
    <citation type="journal article" date="2016" name="Sci. Rep.">
        <title>Penicillium arizonense, a new, genome sequenced fungal species, reveals a high chemical diversity in secreted metabolites.</title>
        <authorList>
            <person name="Grijseels S."/>
            <person name="Nielsen J.C."/>
            <person name="Randelovic M."/>
            <person name="Nielsen J."/>
            <person name="Nielsen K.F."/>
            <person name="Workman M."/>
            <person name="Frisvad J.C."/>
        </authorList>
    </citation>
    <scope>NUCLEOTIDE SEQUENCE [LARGE SCALE GENOMIC DNA]</scope>
    <source>
        <strain evidence="9 10">CBS 141311</strain>
    </source>
</reference>
<evidence type="ECO:0000256" key="3">
    <source>
        <dbReference type="ARBA" id="ARBA00008507"/>
    </source>
</evidence>
<dbReference type="SUPFAM" id="SSF52490">
    <property type="entry name" value="Tubulin nucleotide-binding domain-like"/>
    <property type="match status" value="1"/>
</dbReference>
<keyword evidence="10" id="KW-1185">Reference proteome</keyword>
<dbReference type="AlphaFoldDB" id="A0A1F5LGK5"/>
<dbReference type="Proteomes" id="UP000177622">
    <property type="component" value="Unassembled WGS sequence"/>
</dbReference>
<evidence type="ECO:0000256" key="6">
    <source>
        <dbReference type="ARBA" id="ARBA00023128"/>
    </source>
</evidence>
<dbReference type="GO" id="GO:0007005">
    <property type="term" value="P:mitochondrion organization"/>
    <property type="evidence" value="ECO:0007669"/>
    <property type="project" value="InterPro"/>
</dbReference>
<accession>A0A1F5LGK5</accession>
<dbReference type="GO" id="GO:0005739">
    <property type="term" value="C:mitochondrion"/>
    <property type="evidence" value="ECO:0007669"/>
    <property type="project" value="UniProtKB-SubCell"/>
</dbReference>
<feature type="domain" description="Misato Segment II tubulin-like" evidence="7">
    <location>
        <begin position="2"/>
        <end position="114"/>
    </location>
</feature>
<dbReference type="InterPro" id="IPR049942">
    <property type="entry name" value="DML1/Misato"/>
</dbReference>
<dbReference type="EMBL" id="LXJU01000010">
    <property type="protein sequence ID" value="OGE52257.1"/>
    <property type="molecule type" value="Genomic_DNA"/>
</dbReference>
<evidence type="ECO:0000259" key="8">
    <source>
        <dbReference type="Pfam" id="PF14881"/>
    </source>
</evidence>